<dbReference type="SMART" id="SM00192">
    <property type="entry name" value="LDLa"/>
    <property type="match status" value="4"/>
</dbReference>
<organism evidence="17 18">
    <name type="scientific">Gadus morhua</name>
    <name type="common">Atlantic cod</name>
    <dbReference type="NCBI Taxonomy" id="8049"/>
    <lineage>
        <taxon>Eukaryota</taxon>
        <taxon>Metazoa</taxon>
        <taxon>Chordata</taxon>
        <taxon>Craniata</taxon>
        <taxon>Vertebrata</taxon>
        <taxon>Euteleostomi</taxon>
        <taxon>Actinopterygii</taxon>
        <taxon>Neopterygii</taxon>
        <taxon>Teleostei</taxon>
        <taxon>Neoteleostei</taxon>
        <taxon>Acanthomorphata</taxon>
        <taxon>Zeiogadaria</taxon>
        <taxon>Gadariae</taxon>
        <taxon>Gadiformes</taxon>
        <taxon>Gadoidei</taxon>
        <taxon>Gadidae</taxon>
        <taxon>Gadus</taxon>
    </lineage>
</organism>
<feature type="disulfide bond" evidence="11">
    <location>
        <begin position="178"/>
        <end position="193"/>
    </location>
</feature>
<evidence type="ECO:0000256" key="6">
    <source>
        <dbReference type="ARBA" id="ARBA00022989"/>
    </source>
</evidence>
<keyword evidence="6 13" id="KW-1133">Transmembrane helix</keyword>
<dbReference type="CDD" id="cd00112">
    <property type="entry name" value="LDLa"/>
    <property type="match status" value="4"/>
</dbReference>
<dbReference type="GO" id="GO:0042562">
    <property type="term" value="F:hormone binding"/>
    <property type="evidence" value="ECO:0007669"/>
    <property type="project" value="TreeGrafter"/>
</dbReference>
<dbReference type="Gene3D" id="2.120.10.30">
    <property type="entry name" value="TolB, C-terminal domain"/>
    <property type="match status" value="1"/>
</dbReference>
<keyword evidence="5" id="KW-0677">Repeat</keyword>
<keyword evidence="14" id="KW-0732">Signal</keyword>
<evidence type="ECO:0000256" key="5">
    <source>
        <dbReference type="ARBA" id="ARBA00022737"/>
    </source>
</evidence>
<dbReference type="Pfam" id="PF00058">
    <property type="entry name" value="Ldl_recept_b"/>
    <property type="match status" value="1"/>
</dbReference>
<dbReference type="SUPFAM" id="SSF57196">
    <property type="entry name" value="EGF/Laminin"/>
    <property type="match status" value="1"/>
</dbReference>
<dbReference type="PROSITE" id="PS51120">
    <property type="entry name" value="LDLRB"/>
    <property type="match status" value="3"/>
</dbReference>
<keyword evidence="8 11" id="KW-1015">Disulfide bond</keyword>
<keyword evidence="4 13" id="KW-0812">Transmembrane</keyword>
<evidence type="ECO:0000256" key="8">
    <source>
        <dbReference type="ARBA" id="ARBA00023157"/>
    </source>
</evidence>
<evidence type="ECO:0000256" key="1">
    <source>
        <dbReference type="ARBA" id="ARBA00004167"/>
    </source>
</evidence>
<keyword evidence="2" id="KW-0245">EGF-like domain</keyword>
<feature type="signal peptide" evidence="14">
    <location>
        <begin position="1"/>
        <end position="20"/>
    </location>
</feature>
<evidence type="ECO:0000313" key="18">
    <source>
        <dbReference type="Proteomes" id="UP000694546"/>
    </source>
</evidence>
<dbReference type="RefSeq" id="XP_030229100.1">
    <property type="nucleotide sequence ID" value="XM_030373240.1"/>
</dbReference>
<feature type="disulfide bond" evidence="11">
    <location>
        <begin position="71"/>
        <end position="89"/>
    </location>
</feature>
<dbReference type="InterPro" id="IPR051221">
    <property type="entry name" value="LDLR-related"/>
</dbReference>
<comment type="caution">
    <text evidence="11">Lacks conserved residue(s) required for the propagation of feature annotation.</text>
</comment>
<dbReference type="Gene3D" id="4.10.400.10">
    <property type="entry name" value="Low-density Lipoprotein Receptor"/>
    <property type="match status" value="4"/>
</dbReference>
<evidence type="ECO:0000256" key="4">
    <source>
        <dbReference type="ARBA" id="ARBA00022692"/>
    </source>
</evidence>
<keyword evidence="3" id="KW-0254">Endocytosis</keyword>
<dbReference type="SMART" id="SM00181">
    <property type="entry name" value="EGF"/>
    <property type="match status" value="2"/>
</dbReference>
<dbReference type="PROSITE" id="PS01209">
    <property type="entry name" value="LDLRA_1"/>
    <property type="match status" value="2"/>
</dbReference>
<keyword evidence="18" id="KW-1185">Reference proteome</keyword>
<dbReference type="GeneTree" id="ENSGT00940000165170"/>
<feature type="disulfide bond" evidence="11">
    <location>
        <begin position="159"/>
        <end position="171"/>
    </location>
</feature>
<dbReference type="InterPro" id="IPR011042">
    <property type="entry name" value="6-blade_b-propeller_TolB-like"/>
</dbReference>
<dbReference type="InterPro" id="IPR036055">
    <property type="entry name" value="LDL_receptor-like_sf"/>
</dbReference>
<comment type="subcellular location">
    <subcellularLocation>
        <location evidence="1">Membrane</location>
        <topology evidence="1">Single-pass membrane protein</topology>
    </subcellularLocation>
</comment>
<feature type="domain" description="EGF-like" evidence="16">
    <location>
        <begin position="197"/>
        <end position="233"/>
    </location>
</feature>
<protein>
    <submittedName>
        <fullName evidence="17">Low-density lipoprotein receptor-related protein 8-like</fullName>
    </submittedName>
</protein>
<dbReference type="InterPro" id="IPR000152">
    <property type="entry name" value="EGF-type_Asp/Asn_hydroxyl_site"/>
</dbReference>
<feature type="disulfide bond" evidence="11">
    <location>
        <begin position="166"/>
        <end position="184"/>
    </location>
</feature>
<dbReference type="GeneID" id="115556105"/>
<proteinExistence type="predicted"/>
<dbReference type="OMA" id="AWRCDHS"/>
<dbReference type="PROSITE" id="PS00010">
    <property type="entry name" value="ASX_HYDROXYL"/>
    <property type="match status" value="1"/>
</dbReference>
<evidence type="ECO:0000256" key="10">
    <source>
        <dbReference type="ARBA" id="ARBA00023180"/>
    </source>
</evidence>
<dbReference type="GO" id="GO:0006898">
    <property type="term" value="P:receptor-mediated endocytosis"/>
    <property type="evidence" value="ECO:0007669"/>
    <property type="project" value="TreeGrafter"/>
</dbReference>
<dbReference type="Pfam" id="PF00057">
    <property type="entry name" value="Ldl_recept_a"/>
    <property type="match status" value="4"/>
</dbReference>
<dbReference type="SMART" id="SM00179">
    <property type="entry name" value="EGF_CA"/>
    <property type="match status" value="2"/>
</dbReference>
<dbReference type="Ensembl" id="ENSGMOT00000044518.1">
    <property type="protein sequence ID" value="ENSGMOP00000067223.1"/>
    <property type="gene ID" value="ENSGMOG00000035474.1"/>
</dbReference>
<accession>A0A8C5B0N3</accession>
<feature type="repeat" description="LDL-receptor class B" evidence="12">
    <location>
        <begin position="406"/>
        <end position="449"/>
    </location>
</feature>
<dbReference type="Gene3D" id="2.10.25.10">
    <property type="entry name" value="Laminin"/>
    <property type="match status" value="2"/>
</dbReference>
<evidence type="ECO:0000256" key="13">
    <source>
        <dbReference type="SAM" id="Phobius"/>
    </source>
</evidence>
<dbReference type="InterPro" id="IPR000033">
    <property type="entry name" value="LDLR_classB_rpt"/>
</dbReference>
<dbReference type="SUPFAM" id="SSF57424">
    <property type="entry name" value="LDL receptor-like module"/>
    <property type="match status" value="4"/>
</dbReference>
<evidence type="ECO:0000256" key="2">
    <source>
        <dbReference type="ARBA" id="ARBA00022536"/>
    </source>
</evidence>
<feature type="repeat" description="LDL-receptor class B" evidence="12">
    <location>
        <begin position="364"/>
        <end position="405"/>
    </location>
</feature>
<dbReference type="Proteomes" id="UP000694546">
    <property type="component" value="Chromosome 12"/>
</dbReference>
<evidence type="ECO:0000256" key="3">
    <source>
        <dbReference type="ARBA" id="ARBA00022583"/>
    </source>
</evidence>
<dbReference type="Pfam" id="PF14670">
    <property type="entry name" value="FXa_inhibition"/>
    <property type="match status" value="1"/>
</dbReference>
<gene>
    <name evidence="17" type="primary">LOC115556105</name>
</gene>
<evidence type="ECO:0000256" key="12">
    <source>
        <dbReference type="PROSITE-ProRule" id="PRU00461"/>
    </source>
</evidence>
<feature type="transmembrane region" description="Helical" evidence="13">
    <location>
        <begin position="558"/>
        <end position="581"/>
    </location>
</feature>
<dbReference type="GO" id="GO:0043235">
    <property type="term" value="C:receptor complex"/>
    <property type="evidence" value="ECO:0007669"/>
    <property type="project" value="TreeGrafter"/>
</dbReference>
<dbReference type="AlphaFoldDB" id="A0A8C5CUD2"/>
<name>A0A8C5CUD2_GADMO</name>
<dbReference type="OrthoDB" id="664115at2759"/>
<feature type="chain" id="PRO_5045020436" evidence="14">
    <location>
        <begin position="21"/>
        <end position="630"/>
    </location>
</feature>
<feature type="domain" description="EGF-like calcium-binding" evidence="15">
    <location>
        <begin position="234"/>
        <end position="274"/>
    </location>
</feature>
<dbReference type="SUPFAM" id="SSF63825">
    <property type="entry name" value="YWTD domain"/>
    <property type="match status" value="1"/>
</dbReference>
<feature type="domain" description="EGF-like calcium-binding" evidence="15">
    <location>
        <begin position="194"/>
        <end position="233"/>
    </location>
</feature>
<dbReference type="PRINTS" id="PR00261">
    <property type="entry name" value="LDLRECEPTOR"/>
</dbReference>
<dbReference type="GO" id="GO:0016324">
    <property type="term" value="C:apical plasma membrane"/>
    <property type="evidence" value="ECO:0007669"/>
    <property type="project" value="TreeGrafter"/>
</dbReference>
<dbReference type="InterPro" id="IPR023415">
    <property type="entry name" value="LDLR_class-A_CS"/>
</dbReference>
<evidence type="ECO:0000256" key="11">
    <source>
        <dbReference type="PROSITE-ProRule" id="PRU00124"/>
    </source>
</evidence>
<keyword evidence="7 13" id="KW-0472">Membrane</keyword>
<evidence type="ECO:0000256" key="14">
    <source>
        <dbReference type="SAM" id="SignalP"/>
    </source>
</evidence>
<feature type="disulfide bond" evidence="11">
    <location>
        <begin position="83"/>
        <end position="98"/>
    </location>
</feature>
<accession>A0A8C5CUD2</accession>
<dbReference type="PROSITE" id="PS50068">
    <property type="entry name" value="LDLRA_2"/>
    <property type="match status" value="4"/>
</dbReference>
<dbReference type="GO" id="GO:0005509">
    <property type="term" value="F:calcium ion binding"/>
    <property type="evidence" value="ECO:0007669"/>
    <property type="project" value="InterPro"/>
</dbReference>
<reference evidence="17" key="1">
    <citation type="submission" date="2025-05" db="UniProtKB">
        <authorList>
            <consortium name="Ensembl"/>
        </authorList>
    </citation>
    <scope>IDENTIFICATION</scope>
</reference>
<evidence type="ECO:0000313" key="17">
    <source>
        <dbReference type="Ensembl" id="ENSGMOP00000067223.1"/>
    </source>
</evidence>
<keyword evidence="9" id="KW-0675">Receptor</keyword>
<feature type="domain" description="EGF-like" evidence="16">
    <location>
        <begin position="237"/>
        <end position="274"/>
    </location>
</feature>
<evidence type="ECO:0000256" key="7">
    <source>
        <dbReference type="ARBA" id="ARBA00023136"/>
    </source>
</evidence>
<sequence length="630" mass="67120">MDHLHGRFILVHILTYCVISAEKACPGFSCVGGGCVSSTSLCDGSPDCPDGSDESQHNCGGRRCQGDEFACGGGRCVPLRHRCDGADHCGDGSDEASCLNCTLDAFRCPPSGPCLPRAKLCDGRPDCPDGRDEGGFLCHAPPLSSSSSSSSSSPAIASCGSSEYGCSDGSCLPLSWRCDRSPDCLDGADERDCDQDECAVANGGCSHQCLDLPMGFMCACPSGMRLLRDNQCEEIDPCLEHDLCDQLCVSTRDGGSGCGCNAGYQLGPGAGQCRANGVTAQLLLSTFEDVQSITVSGRADRDRTMRTTSPGAMATCVATNTLYWAPQAKGSIFRVSMDTSPWTPVLVLRGQGSVSALAVDWIHRQLYWSDQQNGSVTVGALDGPEPRPLIGGLQRPTALAVEPFLGLLFWAESGIFPKIRRAGLDGQDVVTLVASSISNPVAISLDVPRQLLFWADQGARSVSRVDLAGRHRKTVLKSNGYMDQLSGLAVFEGQVYWSDGGSRSVCSRDKHNGSSFRVLLQTSTPPGALVVTHPLLQPTGVPVVPQSPAVEVLPDATFAWILSLIVFLCALLLGLMVCWWWRVELRPPRTLQLQTVLHKESQDPLLHGAPLAPHTGTVKETLFKVDQDTD</sequence>
<feature type="repeat" description="LDL-receptor class B" evidence="12">
    <location>
        <begin position="450"/>
        <end position="494"/>
    </location>
</feature>
<evidence type="ECO:0000256" key="9">
    <source>
        <dbReference type="ARBA" id="ARBA00023170"/>
    </source>
</evidence>
<evidence type="ECO:0000259" key="16">
    <source>
        <dbReference type="SMART" id="SM00181"/>
    </source>
</evidence>
<keyword evidence="10" id="KW-0325">Glycoprotein</keyword>
<evidence type="ECO:0000259" key="15">
    <source>
        <dbReference type="SMART" id="SM00179"/>
    </source>
</evidence>
<dbReference type="InterPro" id="IPR000742">
    <property type="entry name" value="EGF"/>
</dbReference>
<dbReference type="PANTHER" id="PTHR22722">
    <property type="entry name" value="LOW-DENSITY LIPOPROTEIN RECEPTOR-RELATED PROTEIN 2-RELATED"/>
    <property type="match status" value="1"/>
</dbReference>
<dbReference type="PANTHER" id="PTHR22722:SF14">
    <property type="entry name" value="MEGALIN, ISOFORM A"/>
    <property type="match status" value="1"/>
</dbReference>
<feature type="disulfide bond" evidence="11">
    <location>
        <begin position="30"/>
        <end position="48"/>
    </location>
</feature>
<dbReference type="InterPro" id="IPR002172">
    <property type="entry name" value="LDrepeatLR_classA_rpt"/>
</dbReference>
<dbReference type="InterPro" id="IPR001881">
    <property type="entry name" value="EGF-like_Ca-bd_dom"/>
</dbReference>
<dbReference type="Ensembl" id="ENSGMOT00000070556.1">
    <property type="protein sequence ID" value="ENSGMOP00000039353.1"/>
    <property type="gene ID" value="ENSGMOG00000035474.1"/>
</dbReference>
<dbReference type="SMART" id="SM00135">
    <property type="entry name" value="LY"/>
    <property type="match status" value="4"/>
</dbReference>
<feature type="disulfide bond" evidence="11">
    <location>
        <begin position="64"/>
        <end position="76"/>
    </location>
</feature>
<dbReference type="PROSITE" id="PS51257">
    <property type="entry name" value="PROKAR_LIPOPROTEIN"/>
    <property type="match status" value="1"/>
</dbReference>